<dbReference type="Pfam" id="PF00999">
    <property type="entry name" value="Na_H_Exchanger"/>
    <property type="match status" value="1"/>
</dbReference>
<evidence type="ECO:0000256" key="1">
    <source>
        <dbReference type="ARBA" id="ARBA00004651"/>
    </source>
</evidence>
<feature type="transmembrane region" description="Helical" evidence="9">
    <location>
        <begin position="266"/>
        <end position="288"/>
    </location>
</feature>
<feature type="transmembrane region" description="Helical" evidence="9">
    <location>
        <begin position="226"/>
        <end position="254"/>
    </location>
</feature>
<feature type="transmembrane region" description="Helical" evidence="9">
    <location>
        <begin position="6"/>
        <end position="23"/>
    </location>
</feature>
<evidence type="ECO:0000259" key="10">
    <source>
        <dbReference type="PROSITE" id="PS51202"/>
    </source>
</evidence>
<keyword evidence="4" id="KW-1003">Cell membrane</keyword>
<evidence type="ECO:0000313" key="11">
    <source>
        <dbReference type="EMBL" id="MFC6239078.1"/>
    </source>
</evidence>
<keyword evidence="5 9" id="KW-0812">Transmembrane</keyword>
<evidence type="ECO:0000256" key="5">
    <source>
        <dbReference type="ARBA" id="ARBA00022692"/>
    </source>
</evidence>
<feature type="transmembrane region" description="Helical" evidence="9">
    <location>
        <begin position="91"/>
        <end position="114"/>
    </location>
</feature>
<evidence type="ECO:0000256" key="3">
    <source>
        <dbReference type="ARBA" id="ARBA00022449"/>
    </source>
</evidence>
<comment type="caution">
    <text evidence="11">The sequence shown here is derived from an EMBL/GenBank/DDBJ whole genome shotgun (WGS) entry which is preliminary data.</text>
</comment>
<feature type="transmembrane region" description="Helical" evidence="9">
    <location>
        <begin position="120"/>
        <end position="140"/>
    </location>
</feature>
<keyword evidence="6 9" id="KW-1133">Transmembrane helix</keyword>
<dbReference type="PANTHER" id="PTHR32507">
    <property type="entry name" value="NA(+)/H(+) ANTIPORTER 1"/>
    <property type="match status" value="1"/>
</dbReference>
<feature type="transmembrane region" description="Helical" evidence="9">
    <location>
        <begin position="35"/>
        <end position="52"/>
    </location>
</feature>
<dbReference type="Gene3D" id="1.20.1530.20">
    <property type="match status" value="1"/>
</dbReference>
<keyword evidence="3" id="KW-0050">Antiport</keyword>
<feature type="domain" description="RCK C-terminal" evidence="10">
    <location>
        <begin position="400"/>
        <end position="481"/>
    </location>
</feature>
<dbReference type="InterPro" id="IPR038770">
    <property type="entry name" value="Na+/solute_symporter_sf"/>
</dbReference>
<keyword evidence="7" id="KW-0406">Ion transport</keyword>
<evidence type="ECO:0000313" key="12">
    <source>
        <dbReference type="Proteomes" id="UP001596138"/>
    </source>
</evidence>
<dbReference type="PANTHER" id="PTHR32507:SF7">
    <property type="entry name" value="K(+)_H(+) ANTIPORTER NHAP2"/>
    <property type="match status" value="1"/>
</dbReference>
<reference evidence="12" key="1">
    <citation type="journal article" date="2019" name="Int. J. Syst. Evol. Microbiol.">
        <title>The Global Catalogue of Microorganisms (GCM) 10K type strain sequencing project: providing services to taxonomists for standard genome sequencing and annotation.</title>
        <authorList>
            <consortium name="The Broad Institute Genomics Platform"/>
            <consortium name="The Broad Institute Genome Sequencing Center for Infectious Disease"/>
            <person name="Wu L."/>
            <person name="Ma J."/>
        </authorList>
    </citation>
    <scope>NUCLEOTIDE SEQUENCE [LARGE SCALE GENOMIC DNA]</scope>
    <source>
        <strain evidence="12">CGMCC 4.7317</strain>
    </source>
</reference>
<evidence type="ECO:0000256" key="9">
    <source>
        <dbReference type="SAM" id="Phobius"/>
    </source>
</evidence>
<sequence>MSTHDLYLVLLVGTGVLLLAVVSVRFSRWAGLPTLLIYLGFGLVLGEAGFGIEYEDAALTRVLGFVALAIILAEGGFTTRWDAIRPVLGRSLMLATVGVAVSVAVTAGFLHFLLGLDLRTALLFGAVVSSTDAAAVFSVLRRLPIKRRVSSTLEAESGLNDPLAILLVTLLSSDGWDALNPWSTAALVVYELVGGVLIGLAIARLGQEMLRRVALPSSGLYPVATVALAMLAFAAAGAVEASGFAAIYVAALWLGNAQLPHRSTTVGFVEALGWIAQIGLFVLLGLLASPDRLLDALPTALVLGTVLLVIARPASVVLSTFLFRVGVREQAFLSWAGLRGAVPVVLATIPLSQGLPVAQEIFDVVFLLVVVFTLIQAPPLPYLARRLGVVDREHTAEIEVEAAPLEDISADVLQFEVPLESKLQGVTIGELRLPKGAVVSLIARDREPLVPAREMRLRSGDQILIVVPRAVRSQVERRLRAVSRAGRLAGWYGEKGDPDPDVVQTDIEVLRARFRRTRTDPAD</sequence>
<keyword evidence="2" id="KW-0813">Transport</keyword>
<dbReference type="Pfam" id="PF02080">
    <property type="entry name" value="TrkA_C"/>
    <property type="match status" value="1"/>
</dbReference>
<dbReference type="PROSITE" id="PS51202">
    <property type="entry name" value="RCK_C"/>
    <property type="match status" value="1"/>
</dbReference>
<feature type="transmembrane region" description="Helical" evidence="9">
    <location>
        <begin position="187"/>
        <end position="206"/>
    </location>
</feature>
<evidence type="ECO:0000256" key="6">
    <source>
        <dbReference type="ARBA" id="ARBA00022989"/>
    </source>
</evidence>
<accession>A0ABW1T4X9</accession>
<proteinExistence type="predicted"/>
<keyword evidence="8 9" id="KW-0472">Membrane</keyword>
<dbReference type="RefSeq" id="WP_386767836.1">
    <property type="nucleotide sequence ID" value="NZ_JBHSTI010000008.1"/>
</dbReference>
<dbReference type="Gene3D" id="3.30.70.1450">
    <property type="entry name" value="Regulator of K+ conductance, C-terminal domain"/>
    <property type="match status" value="1"/>
</dbReference>
<evidence type="ECO:0000256" key="2">
    <source>
        <dbReference type="ARBA" id="ARBA00022448"/>
    </source>
</evidence>
<feature type="transmembrane region" description="Helical" evidence="9">
    <location>
        <begin position="300"/>
        <end position="323"/>
    </location>
</feature>
<comment type="subcellular location">
    <subcellularLocation>
        <location evidence="1">Cell membrane</location>
        <topology evidence="1">Multi-pass membrane protein</topology>
    </subcellularLocation>
</comment>
<keyword evidence="12" id="KW-1185">Reference proteome</keyword>
<dbReference type="NCBIfam" id="NF003715">
    <property type="entry name" value="PRK05326.1-2"/>
    <property type="match status" value="1"/>
</dbReference>
<evidence type="ECO:0000256" key="7">
    <source>
        <dbReference type="ARBA" id="ARBA00023065"/>
    </source>
</evidence>
<feature type="transmembrane region" description="Helical" evidence="9">
    <location>
        <begin position="364"/>
        <end position="384"/>
    </location>
</feature>
<dbReference type="InterPro" id="IPR006153">
    <property type="entry name" value="Cation/H_exchanger_TM"/>
</dbReference>
<evidence type="ECO:0000256" key="8">
    <source>
        <dbReference type="ARBA" id="ARBA00023136"/>
    </source>
</evidence>
<organism evidence="11 12">
    <name type="scientific">Longivirga aurantiaca</name>
    <dbReference type="NCBI Taxonomy" id="1837743"/>
    <lineage>
        <taxon>Bacteria</taxon>
        <taxon>Bacillati</taxon>
        <taxon>Actinomycetota</taxon>
        <taxon>Actinomycetes</taxon>
        <taxon>Sporichthyales</taxon>
        <taxon>Sporichthyaceae</taxon>
        <taxon>Longivirga</taxon>
    </lineage>
</organism>
<name>A0ABW1T4X9_9ACTN</name>
<dbReference type="InterPro" id="IPR036721">
    <property type="entry name" value="RCK_C_sf"/>
</dbReference>
<dbReference type="EMBL" id="JBHSTI010000008">
    <property type="protein sequence ID" value="MFC6239078.1"/>
    <property type="molecule type" value="Genomic_DNA"/>
</dbReference>
<feature type="transmembrane region" description="Helical" evidence="9">
    <location>
        <begin position="332"/>
        <end position="352"/>
    </location>
</feature>
<gene>
    <name evidence="11" type="ORF">ACFQGU_14425</name>
</gene>
<dbReference type="SUPFAM" id="SSF116726">
    <property type="entry name" value="TrkA C-terminal domain-like"/>
    <property type="match status" value="1"/>
</dbReference>
<dbReference type="NCBIfam" id="NF003716">
    <property type="entry name" value="PRK05326.1-3"/>
    <property type="match status" value="1"/>
</dbReference>
<evidence type="ECO:0000256" key="4">
    <source>
        <dbReference type="ARBA" id="ARBA00022475"/>
    </source>
</evidence>
<dbReference type="Proteomes" id="UP001596138">
    <property type="component" value="Unassembled WGS sequence"/>
</dbReference>
<protein>
    <submittedName>
        <fullName evidence="11">Potassium/proton antiporter</fullName>
    </submittedName>
</protein>
<feature type="transmembrane region" description="Helical" evidence="9">
    <location>
        <begin position="58"/>
        <end position="79"/>
    </location>
</feature>
<dbReference type="InterPro" id="IPR006037">
    <property type="entry name" value="RCK_C"/>
</dbReference>